<keyword evidence="2" id="KW-1185">Reference proteome</keyword>
<dbReference type="EMBL" id="KQ243079">
    <property type="protein sequence ID" value="KNC76501.1"/>
    <property type="molecule type" value="Genomic_DNA"/>
</dbReference>
<evidence type="ECO:0000313" key="2">
    <source>
        <dbReference type="Proteomes" id="UP000054560"/>
    </source>
</evidence>
<accession>A0A0L0FJ56</accession>
<reference evidence="1 2" key="1">
    <citation type="submission" date="2011-02" db="EMBL/GenBank/DDBJ databases">
        <title>The Genome Sequence of Sphaeroforma arctica JP610.</title>
        <authorList>
            <consortium name="The Broad Institute Genome Sequencing Platform"/>
            <person name="Russ C."/>
            <person name="Cuomo C."/>
            <person name="Young S.K."/>
            <person name="Zeng Q."/>
            <person name="Gargeya S."/>
            <person name="Alvarado L."/>
            <person name="Berlin A."/>
            <person name="Chapman S.B."/>
            <person name="Chen Z."/>
            <person name="Freedman E."/>
            <person name="Gellesch M."/>
            <person name="Goldberg J."/>
            <person name="Griggs A."/>
            <person name="Gujja S."/>
            <person name="Heilman E."/>
            <person name="Heiman D."/>
            <person name="Howarth C."/>
            <person name="Mehta T."/>
            <person name="Neiman D."/>
            <person name="Pearson M."/>
            <person name="Roberts A."/>
            <person name="Saif S."/>
            <person name="Shea T."/>
            <person name="Shenoy N."/>
            <person name="Sisk P."/>
            <person name="Stolte C."/>
            <person name="Sykes S."/>
            <person name="White J."/>
            <person name="Yandava C."/>
            <person name="Burger G."/>
            <person name="Gray M.W."/>
            <person name="Holland P.W.H."/>
            <person name="King N."/>
            <person name="Lang F.B.F."/>
            <person name="Roger A.J."/>
            <person name="Ruiz-Trillo I."/>
            <person name="Haas B."/>
            <person name="Nusbaum C."/>
            <person name="Birren B."/>
        </authorList>
    </citation>
    <scope>NUCLEOTIDE SEQUENCE [LARGE SCALE GENOMIC DNA]</scope>
    <source>
        <strain evidence="1 2">JP610</strain>
    </source>
</reference>
<protein>
    <submittedName>
        <fullName evidence="1">Uncharacterized protein</fullName>
    </submittedName>
</protein>
<dbReference type="RefSeq" id="XP_014150403.1">
    <property type="nucleotide sequence ID" value="XM_014294928.1"/>
</dbReference>
<sequence length="134" mass="15051">MKDKLTSAENELRISEEEKNKAVVRLTRSQSITNVLQHLCSIHEKLLLLESSEAGPAALLERAQTVGEISTALAAIAYDPDSQIADRRILKALKSEFIRCKSQFRTELEQSWRKAVTWTAADTHTPGDRQMMKG</sequence>
<dbReference type="GeneID" id="25911505"/>
<organism evidence="1 2">
    <name type="scientific">Sphaeroforma arctica JP610</name>
    <dbReference type="NCBI Taxonomy" id="667725"/>
    <lineage>
        <taxon>Eukaryota</taxon>
        <taxon>Ichthyosporea</taxon>
        <taxon>Ichthyophonida</taxon>
        <taxon>Sphaeroforma</taxon>
    </lineage>
</organism>
<dbReference type="AlphaFoldDB" id="A0A0L0FJ56"/>
<name>A0A0L0FJ56_9EUKA</name>
<dbReference type="Proteomes" id="UP000054560">
    <property type="component" value="Unassembled WGS sequence"/>
</dbReference>
<proteinExistence type="predicted"/>
<evidence type="ECO:0000313" key="1">
    <source>
        <dbReference type="EMBL" id="KNC76501.1"/>
    </source>
</evidence>
<gene>
    <name evidence="1" type="ORF">SARC_11001</name>
</gene>
<feature type="non-terminal residue" evidence="1">
    <location>
        <position position="134"/>
    </location>
</feature>